<accession>A0A1Q2C7Y3</accession>
<gene>
    <name evidence="1" type="ORF">DO83_09880</name>
</gene>
<sequence>MTEQEIRDMGVRCALRHMDSLRIQAAEKRMAEFIEPCETCPELETCGADWSKTTRLNREESGYIKKAPNKSVP</sequence>
<proteinExistence type="predicted"/>
<reference evidence="1 2" key="1">
    <citation type="journal article" date="2016" name="Sci. Rep.">
        <title>Accelerated dysbiosis of gut microbiota during aggravation of DSS-induced colitis by a butyrate-producing bacterium.</title>
        <authorList>
            <person name="Zhang Q."/>
            <person name="Wu Y."/>
            <person name="Wang J."/>
            <person name="Wu G."/>
            <person name="Long W."/>
            <person name="Xue Z."/>
            <person name="Wang L."/>
            <person name="Zhang X."/>
            <person name="Pang X."/>
            <person name="Zhao Y."/>
            <person name="Zhao L."/>
            <person name="Zhang C."/>
        </authorList>
    </citation>
    <scope>NUCLEOTIDE SEQUENCE [LARGE SCALE GENOMIC DNA]</scope>
    <source>
        <strain evidence="1 2">BPB5</strain>
    </source>
</reference>
<name>A0A1Q2C7Y3_ANAHA</name>
<evidence type="ECO:0000313" key="2">
    <source>
        <dbReference type="Proteomes" id="UP000188159"/>
    </source>
</evidence>
<dbReference type="RefSeq" id="WP_077326735.1">
    <property type="nucleotide sequence ID" value="NZ_CP012098.1"/>
</dbReference>
<dbReference type="Proteomes" id="UP000188159">
    <property type="component" value="Chromosome"/>
</dbReference>
<dbReference type="EMBL" id="CP012098">
    <property type="protein sequence ID" value="AQP39862.1"/>
    <property type="molecule type" value="Genomic_DNA"/>
</dbReference>
<protein>
    <submittedName>
        <fullName evidence="1">Uncharacterized protein</fullName>
    </submittedName>
</protein>
<evidence type="ECO:0000313" key="1">
    <source>
        <dbReference type="EMBL" id="AQP39862.1"/>
    </source>
</evidence>
<dbReference type="AlphaFoldDB" id="A0A1Q2C7Y3"/>
<organism evidence="1 2">
    <name type="scientific">Anaerostipes hadrus</name>
    <dbReference type="NCBI Taxonomy" id="649756"/>
    <lineage>
        <taxon>Bacteria</taxon>
        <taxon>Bacillati</taxon>
        <taxon>Bacillota</taxon>
        <taxon>Clostridia</taxon>
        <taxon>Lachnospirales</taxon>
        <taxon>Lachnospiraceae</taxon>
        <taxon>Anaerostipes</taxon>
    </lineage>
</organism>